<keyword evidence="3" id="KW-1185">Reference proteome</keyword>
<evidence type="ECO:0000313" key="3">
    <source>
        <dbReference type="Proteomes" id="UP000032142"/>
    </source>
</evidence>
<name>A0A0B0MCX4_GOSAR</name>
<gene>
    <name evidence="2" type="ORF">F383_37612</name>
</gene>
<dbReference type="EMBL" id="JRRC01032677">
    <property type="protein sequence ID" value="KHF98216.1"/>
    <property type="molecule type" value="Genomic_DNA"/>
</dbReference>
<feature type="compositionally biased region" description="Basic and acidic residues" evidence="1">
    <location>
        <begin position="40"/>
        <end position="50"/>
    </location>
</feature>
<dbReference type="AlphaFoldDB" id="A0A0B0MCX4"/>
<reference evidence="3" key="1">
    <citation type="submission" date="2014-09" db="EMBL/GenBank/DDBJ databases">
        <authorList>
            <person name="Mudge J."/>
            <person name="Ramaraj T."/>
            <person name="Lindquist I.E."/>
            <person name="Bharti A.K."/>
            <person name="Sundararajan A."/>
            <person name="Cameron C.T."/>
            <person name="Woodward J.E."/>
            <person name="May G.D."/>
            <person name="Brubaker C."/>
            <person name="Broadhvest J."/>
            <person name="Wilkins T.A."/>
        </authorList>
    </citation>
    <scope>NUCLEOTIDE SEQUENCE</scope>
    <source>
        <strain evidence="3">cv. AKA8401</strain>
    </source>
</reference>
<evidence type="ECO:0000256" key="1">
    <source>
        <dbReference type="SAM" id="MobiDB-lite"/>
    </source>
</evidence>
<feature type="region of interest" description="Disordered" evidence="1">
    <location>
        <begin position="40"/>
        <end position="74"/>
    </location>
</feature>
<proteinExistence type="predicted"/>
<accession>A0A0B0MCX4</accession>
<dbReference type="Proteomes" id="UP000032142">
    <property type="component" value="Unassembled WGS sequence"/>
</dbReference>
<keyword evidence="2" id="KW-0648">Protein biosynthesis</keyword>
<organism evidence="2 3">
    <name type="scientific">Gossypium arboreum</name>
    <name type="common">Tree cotton</name>
    <name type="synonym">Gossypium nanking</name>
    <dbReference type="NCBI Taxonomy" id="29729"/>
    <lineage>
        <taxon>Eukaryota</taxon>
        <taxon>Viridiplantae</taxon>
        <taxon>Streptophyta</taxon>
        <taxon>Embryophyta</taxon>
        <taxon>Tracheophyta</taxon>
        <taxon>Spermatophyta</taxon>
        <taxon>Magnoliopsida</taxon>
        <taxon>eudicotyledons</taxon>
        <taxon>Gunneridae</taxon>
        <taxon>Pentapetalae</taxon>
        <taxon>rosids</taxon>
        <taxon>malvids</taxon>
        <taxon>Malvales</taxon>
        <taxon>Malvaceae</taxon>
        <taxon>Malvoideae</taxon>
        <taxon>Gossypium</taxon>
    </lineage>
</organism>
<feature type="compositionally biased region" description="Gly residues" evidence="1">
    <location>
        <begin position="62"/>
        <end position="74"/>
    </location>
</feature>
<sequence length="114" mass="11947">MGSSEGDSTFAPRTATGITRGGLPLFLLRTEVEDKAFAAHHNRREEEKPGRCQTRGRPVVGALGGGGGVRDGQGQRGVAAKILVAREMRFVTSNCSTATSGKQDVHSSAYSTTA</sequence>
<keyword evidence="2" id="KW-0251">Elongation factor</keyword>
<comment type="caution">
    <text evidence="2">The sequence shown here is derived from an EMBL/GenBank/DDBJ whole genome shotgun (WGS) entry which is preliminary data.</text>
</comment>
<evidence type="ECO:0000313" key="2">
    <source>
        <dbReference type="EMBL" id="KHF98216.1"/>
    </source>
</evidence>
<protein>
    <submittedName>
        <fullName evidence="2">Elongation factor 1-alpha 2</fullName>
    </submittedName>
</protein>
<dbReference type="GO" id="GO:0003746">
    <property type="term" value="F:translation elongation factor activity"/>
    <property type="evidence" value="ECO:0007669"/>
    <property type="project" value="UniProtKB-KW"/>
</dbReference>